<proteinExistence type="predicted"/>
<feature type="non-terminal residue" evidence="2">
    <location>
        <position position="254"/>
    </location>
</feature>
<sequence>MMNTRVTLAAGFILGLVVVAFVFWSQLEKRYIFFPSSVIEQTPAKVGVEYEEVFFTTGDGVKLHGWFLPGTGDVTCLWFHGNGGNISHRVDELAIFNHRLGVNQFIFDYRGYGRSPGTPSEKGTYQDSRAALDYLLSRTDVTPDKIVYFGRSLGAAVAVELAANREPLALVLVAPFSSIADMTKVAFPYTPFHLLVRGRYDSVTRIKAVHRPVLIFHGDQDATVPLYQGQKLFEAANQPKRFQLLPGTAHNDTY</sequence>
<evidence type="ECO:0000259" key="1">
    <source>
        <dbReference type="Pfam" id="PF12146"/>
    </source>
</evidence>
<dbReference type="EMBL" id="UINC01142039">
    <property type="protein sequence ID" value="SVD30130.1"/>
    <property type="molecule type" value="Genomic_DNA"/>
</dbReference>
<gene>
    <name evidence="2" type="ORF">METZ01_LOCUS382984</name>
</gene>
<dbReference type="Pfam" id="PF12146">
    <property type="entry name" value="Hydrolase_4"/>
    <property type="match status" value="1"/>
</dbReference>
<accession>A0A382U764</accession>
<dbReference type="SUPFAM" id="SSF53474">
    <property type="entry name" value="alpha/beta-Hydrolases"/>
    <property type="match status" value="1"/>
</dbReference>
<organism evidence="2">
    <name type="scientific">marine metagenome</name>
    <dbReference type="NCBI Taxonomy" id="408172"/>
    <lineage>
        <taxon>unclassified sequences</taxon>
        <taxon>metagenomes</taxon>
        <taxon>ecological metagenomes</taxon>
    </lineage>
</organism>
<name>A0A382U764_9ZZZZ</name>
<dbReference type="AlphaFoldDB" id="A0A382U764"/>
<evidence type="ECO:0000313" key="2">
    <source>
        <dbReference type="EMBL" id="SVD30130.1"/>
    </source>
</evidence>
<protein>
    <recommendedName>
        <fullName evidence="1">Serine aminopeptidase S33 domain-containing protein</fullName>
    </recommendedName>
</protein>
<dbReference type="Gene3D" id="3.40.50.1820">
    <property type="entry name" value="alpha/beta hydrolase"/>
    <property type="match status" value="1"/>
</dbReference>
<dbReference type="InterPro" id="IPR029058">
    <property type="entry name" value="AB_hydrolase_fold"/>
</dbReference>
<reference evidence="2" key="1">
    <citation type="submission" date="2018-05" db="EMBL/GenBank/DDBJ databases">
        <authorList>
            <person name="Lanie J.A."/>
            <person name="Ng W.-L."/>
            <person name="Kazmierczak K.M."/>
            <person name="Andrzejewski T.M."/>
            <person name="Davidsen T.M."/>
            <person name="Wayne K.J."/>
            <person name="Tettelin H."/>
            <person name="Glass J.I."/>
            <person name="Rusch D."/>
            <person name="Podicherti R."/>
            <person name="Tsui H.-C.T."/>
            <person name="Winkler M.E."/>
        </authorList>
    </citation>
    <scope>NUCLEOTIDE SEQUENCE</scope>
</reference>
<feature type="domain" description="Serine aminopeptidase S33" evidence="1">
    <location>
        <begin position="76"/>
        <end position="183"/>
    </location>
</feature>
<dbReference type="PANTHER" id="PTHR12277:SF81">
    <property type="entry name" value="PROTEIN ABHD13"/>
    <property type="match status" value="1"/>
</dbReference>
<dbReference type="InterPro" id="IPR022742">
    <property type="entry name" value="Hydrolase_4"/>
</dbReference>
<dbReference type="PANTHER" id="PTHR12277">
    <property type="entry name" value="ALPHA/BETA HYDROLASE DOMAIN-CONTAINING PROTEIN"/>
    <property type="match status" value="1"/>
</dbReference>